<sequence length="98" mass="11355">MFRTGDRRRLDHLALVKIVAQAKTGDAPVCEMAMKVERLEGETFELPHQFGLFRRRDQLRLVAKSLRQVVTCVKVGRTKQVALPGEFRLPGFERWHQP</sequence>
<dbReference type="AlphaFoldDB" id="A0A1G8IJF8"/>
<organism evidence="1 2">
    <name type="scientific">Mesorhizobium muleiense</name>
    <dbReference type="NCBI Taxonomy" id="1004279"/>
    <lineage>
        <taxon>Bacteria</taxon>
        <taxon>Pseudomonadati</taxon>
        <taxon>Pseudomonadota</taxon>
        <taxon>Alphaproteobacteria</taxon>
        <taxon>Hyphomicrobiales</taxon>
        <taxon>Phyllobacteriaceae</taxon>
        <taxon>Mesorhizobium</taxon>
    </lineage>
</organism>
<gene>
    <name evidence="1" type="ORF">SAMN05428953_101398</name>
</gene>
<dbReference type="EMBL" id="FNEE01000001">
    <property type="protein sequence ID" value="SDI19109.1"/>
    <property type="molecule type" value="Genomic_DNA"/>
</dbReference>
<proteinExistence type="predicted"/>
<evidence type="ECO:0000313" key="1">
    <source>
        <dbReference type="EMBL" id="SDI19109.1"/>
    </source>
</evidence>
<protein>
    <submittedName>
        <fullName evidence="1">Uncharacterized protein</fullName>
    </submittedName>
</protein>
<accession>A0A1G8IJF8</accession>
<keyword evidence="2" id="KW-1185">Reference proteome</keyword>
<evidence type="ECO:0000313" key="2">
    <source>
        <dbReference type="Proteomes" id="UP000198894"/>
    </source>
</evidence>
<name>A0A1G8IJF8_9HYPH</name>
<dbReference type="Proteomes" id="UP000198894">
    <property type="component" value="Unassembled WGS sequence"/>
</dbReference>
<reference evidence="2" key="1">
    <citation type="submission" date="2016-10" db="EMBL/GenBank/DDBJ databases">
        <authorList>
            <person name="Varghese N."/>
            <person name="Submissions S."/>
        </authorList>
    </citation>
    <scope>NUCLEOTIDE SEQUENCE [LARGE SCALE GENOMIC DNA]</scope>
    <source>
        <strain evidence="2">CGMCC 1.11022</strain>
    </source>
</reference>